<name>A0AAD5KE89_9FUNG</name>
<keyword evidence="2" id="KW-1185">Reference proteome</keyword>
<dbReference type="InterPro" id="IPR027417">
    <property type="entry name" value="P-loop_NTPase"/>
</dbReference>
<dbReference type="PANTHER" id="PTHR36978:SF4">
    <property type="entry name" value="P-LOOP CONTAINING NUCLEOSIDE TRIPHOSPHATE HYDROLASE PROTEIN"/>
    <property type="match status" value="1"/>
</dbReference>
<dbReference type="GO" id="GO:0016787">
    <property type="term" value="F:hydrolase activity"/>
    <property type="evidence" value="ECO:0007669"/>
    <property type="project" value="UniProtKB-KW"/>
</dbReference>
<dbReference type="Proteomes" id="UP001209540">
    <property type="component" value="Unassembled WGS sequence"/>
</dbReference>
<dbReference type="SUPFAM" id="SSF52540">
    <property type="entry name" value="P-loop containing nucleoside triphosphate hydrolases"/>
    <property type="match status" value="1"/>
</dbReference>
<dbReference type="Pfam" id="PF17784">
    <property type="entry name" value="Sulfotransfer_4"/>
    <property type="match status" value="1"/>
</dbReference>
<proteinExistence type="predicted"/>
<dbReference type="EMBL" id="JAIXMP010000009">
    <property type="protein sequence ID" value="KAI9268303.1"/>
    <property type="molecule type" value="Genomic_DNA"/>
</dbReference>
<protein>
    <submittedName>
        <fullName evidence="1">P-loop containing nucleoside triphosphate hydrolase protein</fullName>
    </submittedName>
</protein>
<evidence type="ECO:0000313" key="1">
    <source>
        <dbReference type="EMBL" id="KAI9268303.1"/>
    </source>
</evidence>
<dbReference type="PANTHER" id="PTHR36978">
    <property type="entry name" value="P-LOOP CONTAINING NUCLEOTIDE TRIPHOSPHATE HYDROLASE"/>
    <property type="match status" value="1"/>
</dbReference>
<accession>A0AAD5KE89</accession>
<dbReference type="Gene3D" id="3.40.50.300">
    <property type="entry name" value="P-loop containing nucleotide triphosphate hydrolases"/>
    <property type="match status" value="1"/>
</dbReference>
<dbReference type="AlphaFoldDB" id="A0AAD5KE89"/>
<dbReference type="InterPro" id="IPR040632">
    <property type="entry name" value="Sulfotransfer_4"/>
</dbReference>
<reference evidence="1" key="1">
    <citation type="journal article" date="2022" name="IScience">
        <title>Evolution of zygomycete secretomes and the origins of terrestrial fungal ecologies.</title>
        <authorList>
            <person name="Chang Y."/>
            <person name="Wang Y."/>
            <person name="Mondo S."/>
            <person name="Ahrendt S."/>
            <person name="Andreopoulos W."/>
            <person name="Barry K."/>
            <person name="Beard J."/>
            <person name="Benny G.L."/>
            <person name="Blankenship S."/>
            <person name="Bonito G."/>
            <person name="Cuomo C."/>
            <person name="Desiro A."/>
            <person name="Gervers K.A."/>
            <person name="Hundley H."/>
            <person name="Kuo A."/>
            <person name="LaButti K."/>
            <person name="Lang B.F."/>
            <person name="Lipzen A."/>
            <person name="O'Donnell K."/>
            <person name="Pangilinan J."/>
            <person name="Reynolds N."/>
            <person name="Sandor L."/>
            <person name="Smith M.E."/>
            <person name="Tsang A."/>
            <person name="Grigoriev I.V."/>
            <person name="Stajich J.E."/>
            <person name="Spatafora J.W."/>
        </authorList>
    </citation>
    <scope>NUCLEOTIDE SEQUENCE</scope>
    <source>
        <strain evidence="1">RSA 2281</strain>
    </source>
</reference>
<comment type="caution">
    <text evidence="1">The sequence shown here is derived from an EMBL/GenBank/DDBJ whole genome shotgun (WGS) entry which is preliminary data.</text>
</comment>
<keyword evidence="1" id="KW-0378">Hydrolase</keyword>
<reference evidence="1" key="2">
    <citation type="submission" date="2023-02" db="EMBL/GenBank/DDBJ databases">
        <authorList>
            <consortium name="DOE Joint Genome Institute"/>
            <person name="Mondo S.J."/>
            <person name="Chang Y."/>
            <person name="Wang Y."/>
            <person name="Ahrendt S."/>
            <person name="Andreopoulos W."/>
            <person name="Barry K."/>
            <person name="Beard J."/>
            <person name="Benny G.L."/>
            <person name="Blankenship S."/>
            <person name="Bonito G."/>
            <person name="Cuomo C."/>
            <person name="Desiro A."/>
            <person name="Gervers K.A."/>
            <person name="Hundley H."/>
            <person name="Kuo A."/>
            <person name="LaButti K."/>
            <person name="Lang B.F."/>
            <person name="Lipzen A."/>
            <person name="O'Donnell K."/>
            <person name="Pangilinan J."/>
            <person name="Reynolds N."/>
            <person name="Sandor L."/>
            <person name="Smith M.W."/>
            <person name="Tsang A."/>
            <person name="Grigoriev I.V."/>
            <person name="Stajich J.E."/>
            <person name="Spatafora J.W."/>
        </authorList>
    </citation>
    <scope>NUCLEOTIDE SEQUENCE</scope>
    <source>
        <strain evidence="1">RSA 2281</strain>
    </source>
</reference>
<gene>
    <name evidence="1" type="ORF">BDA99DRAFT_505445</name>
</gene>
<sequence length="232" mass="26966">MPPLEVIGAGFGRTGTDSLRAALNILGYNTHHMFVMLKHEQEQYPELFTEAYEHPEHDIDWDKVYTGFNAAVDWPTSSFIKQLLEKYPKAKVLLTRRDPDDWYRSVKNTIFHYAQQTDIFPDADDPNSYYQRLRKMAHTIIMDGAFGNPEQFLDEEATKAKFVAHNKWVEEYVPADQLLVMELGEGWERLCQFLNKPVPDVPYPRSNSTAEIQKFSENFHKVFENGSQQATK</sequence>
<organism evidence="1 2">
    <name type="scientific">Phascolomyces articulosus</name>
    <dbReference type="NCBI Taxonomy" id="60185"/>
    <lineage>
        <taxon>Eukaryota</taxon>
        <taxon>Fungi</taxon>
        <taxon>Fungi incertae sedis</taxon>
        <taxon>Mucoromycota</taxon>
        <taxon>Mucoromycotina</taxon>
        <taxon>Mucoromycetes</taxon>
        <taxon>Mucorales</taxon>
        <taxon>Lichtheimiaceae</taxon>
        <taxon>Phascolomyces</taxon>
    </lineage>
</organism>
<evidence type="ECO:0000313" key="2">
    <source>
        <dbReference type="Proteomes" id="UP001209540"/>
    </source>
</evidence>